<keyword evidence="3" id="KW-1185">Reference proteome</keyword>
<evidence type="ECO:0000313" key="2">
    <source>
        <dbReference type="EMBL" id="GAA3941686.1"/>
    </source>
</evidence>
<accession>A0ABP7NB99</accession>
<dbReference type="RefSeq" id="WP_345288000.1">
    <property type="nucleotide sequence ID" value="NZ_BAABAJ010000032.1"/>
</dbReference>
<feature type="chain" id="PRO_5045240577" description="Secreted protein" evidence="1">
    <location>
        <begin position="23"/>
        <end position="95"/>
    </location>
</feature>
<name>A0ABP7NB99_9ACTN</name>
<reference evidence="3" key="1">
    <citation type="journal article" date="2019" name="Int. J. Syst. Evol. Microbiol.">
        <title>The Global Catalogue of Microorganisms (GCM) 10K type strain sequencing project: providing services to taxonomists for standard genome sequencing and annotation.</title>
        <authorList>
            <consortium name="The Broad Institute Genomics Platform"/>
            <consortium name="The Broad Institute Genome Sequencing Center for Infectious Disease"/>
            <person name="Wu L."/>
            <person name="Ma J."/>
        </authorList>
    </citation>
    <scope>NUCLEOTIDE SEQUENCE [LARGE SCALE GENOMIC DNA]</scope>
    <source>
        <strain evidence="3">JCM 16956</strain>
    </source>
</reference>
<feature type="signal peptide" evidence="1">
    <location>
        <begin position="1"/>
        <end position="22"/>
    </location>
</feature>
<sequence length="95" mass="9927">MRNRFTSAAVCLALGLTGWTMAAGSAAATERNGDRNAVVTAAPYSTGTHGGEHTEWPGQAPVSVPPAVTELICGIQQSIPYPVQIPHCKPVNGWQ</sequence>
<dbReference type="EMBL" id="BAABAJ010000032">
    <property type="protein sequence ID" value="GAA3941686.1"/>
    <property type="molecule type" value="Genomic_DNA"/>
</dbReference>
<comment type="caution">
    <text evidence="2">The sequence shown here is derived from an EMBL/GenBank/DDBJ whole genome shotgun (WGS) entry which is preliminary data.</text>
</comment>
<organism evidence="2 3">
    <name type="scientific">Streptomyces gulbargensis</name>
    <dbReference type="NCBI Taxonomy" id="364901"/>
    <lineage>
        <taxon>Bacteria</taxon>
        <taxon>Bacillati</taxon>
        <taxon>Actinomycetota</taxon>
        <taxon>Actinomycetes</taxon>
        <taxon>Kitasatosporales</taxon>
        <taxon>Streptomycetaceae</taxon>
        <taxon>Streptomyces</taxon>
    </lineage>
</organism>
<dbReference type="Proteomes" id="UP001501000">
    <property type="component" value="Unassembled WGS sequence"/>
</dbReference>
<gene>
    <name evidence="2" type="ORF">GCM10022244_57090</name>
</gene>
<proteinExistence type="predicted"/>
<evidence type="ECO:0008006" key="4">
    <source>
        <dbReference type="Google" id="ProtNLM"/>
    </source>
</evidence>
<keyword evidence="1" id="KW-0732">Signal</keyword>
<evidence type="ECO:0000313" key="3">
    <source>
        <dbReference type="Proteomes" id="UP001501000"/>
    </source>
</evidence>
<evidence type="ECO:0000256" key="1">
    <source>
        <dbReference type="SAM" id="SignalP"/>
    </source>
</evidence>
<protein>
    <recommendedName>
        <fullName evidence="4">Secreted protein</fullName>
    </recommendedName>
</protein>